<dbReference type="SUPFAM" id="SSF54523">
    <property type="entry name" value="Pili subunits"/>
    <property type="match status" value="1"/>
</dbReference>
<dbReference type="PANTHER" id="PTHR30093">
    <property type="entry name" value="GENERAL SECRETION PATHWAY PROTEIN G"/>
    <property type="match status" value="1"/>
</dbReference>
<name>A0A1G6HNI1_9BACI</name>
<dbReference type="Proteomes" id="UP000242949">
    <property type="component" value="Unassembled WGS sequence"/>
</dbReference>
<evidence type="ECO:0000256" key="5">
    <source>
        <dbReference type="ARBA" id="ARBA00022989"/>
    </source>
</evidence>
<dbReference type="PROSITE" id="PS00409">
    <property type="entry name" value="PROKAR_NTER_METHYL"/>
    <property type="match status" value="1"/>
</dbReference>
<dbReference type="AlphaFoldDB" id="A0A1G6HNI1"/>
<keyword evidence="7" id="KW-0178">Competence</keyword>
<comment type="subcellular location">
    <subcellularLocation>
        <location evidence="2">Cell surface</location>
    </subcellularLocation>
    <subcellularLocation>
        <location evidence="1">Membrane</location>
        <topology evidence="1">Single-pass membrane protein</topology>
    </subcellularLocation>
</comment>
<organism evidence="10 11">
    <name type="scientific">Pelagirhabdus alkalitolerans</name>
    <dbReference type="NCBI Taxonomy" id="1612202"/>
    <lineage>
        <taxon>Bacteria</taxon>
        <taxon>Bacillati</taxon>
        <taxon>Bacillota</taxon>
        <taxon>Bacilli</taxon>
        <taxon>Bacillales</taxon>
        <taxon>Bacillaceae</taxon>
        <taxon>Pelagirhabdus</taxon>
    </lineage>
</organism>
<dbReference type="OrthoDB" id="9965085at2"/>
<evidence type="ECO:0000256" key="3">
    <source>
        <dbReference type="ARBA" id="ARBA00022481"/>
    </source>
</evidence>
<dbReference type="Gene3D" id="3.30.700.10">
    <property type="entry name" value="Glycoprotein, Type 4 Pilin"/>
    <property type="match status" value="1"/>
</dbReference>
<evidence type="ECO:0000256" key="4">
    <source>
        <dbReference type="ARBA" id="ARBA00022692"/>
    </source>
</evidence>
<accession>A0A1G6HNI1</accession>
<feature type="compositionally biased region" description="Acidic residues" evidence="8">
    <location>
        <begin position="91"/>
        <end position="100"/>
    </location>
</feature>
<keyword evidence="4 9" id="KW-0812">Transmembrane</keyword>
<proteinExistence type="predicted"/>
<evidence type="ECO:0000256" key="6">
    <source>
        <dbReference type="ARBA" id="ARBA00023136"/>
    </source>
</evidence>
<reference evidence="11" key="1">
    <citation type="submission" date="2016-09" db="EMBL/GenBank/DDBJ databases">
        <authorList>
            <person name="Varghese N."/>
            <person name="Submissions S."/>
        </authorList>
    </citation>
    <scope>NUCLEOTIDE SEQUENCE [LARGE SCALE GENOMIC DNA]</scope>
    <source>
        <strain evidence="11">S5</strain>
    </source>
</reference>
<dbReference type="InterPro" id="IPR012902">
    <property type="entry name" value="N_methyl_site"/>
</dbReference>
<feature type="region of interest" description="Disordered" evidence="8">
    <location>
        <begin position="85"/>
        <end position="107"/>
    </location>
</feature>
<protein>
    <submittedName>
        <fullName evidence="10">Prepilin-type N-terminal cleavage/methylation domain-containing protein</fullName>
    </submittedName>
</protein>
<dbReference type="GO" id="GO:0030420">
    <property type="term" value="P:establishment of competence for transformation"/>
    <property type="evidence" value="ECO:0007669"/>
    <property type="project" value="UniProtKB-KW"/>
</dbReference>
<evidence type="ECO:0000256" key="8">
    <source>
        <dbReference type="SAM" id="MobiDB-lite"/>
    </source>
</evidence>
<evidence type="ECO:0000313" key="11">
    <source>
        <dbReference type="Proteomes" id="UP000242949"/>
    </source>
</evidence>
<dbReference type="RefSeq" id="WP_090794140.1">
    <property type="nucleotide sequence ID" value="NZ_FMYI01000003.1"/>
</dbReference>
<keyword evidence="11" id="KW-1185">Reference proteome</keyword>
<dbReference type="STRING" id="1612202.SAMN05421734_103136"/>
<gene>
    <name evidence="10" type="ORF">SAMN05421734_103136</name>
</gene>
<sequence length="133" mass="14665">MLKFISKHLNNKRNEKGFTLVELIVVIAILGILIAIAIPRFASTTDAAEKSAAEANHRTLVSVSQLHFANTGSWPENIADLETNDLISDGEYNEDTDEDPSYNVDGSDGITITVTFDGETKEWSDETGFTDWD</sequence>
<keyword evidence="5 9" id="KW-1133">Transmembrane helix</keyword>
<feature type="transmembrane region" description="Helical" evidence="9">
    <location>
        <begin position="20"/>
        <end position="42"/>
    </location>
</feature>
<dbReference type="GO" id="GO:0016020">
    <property type="term" value="C:membrane"/>
    <property type="evidence" value="ECO:0007669"/>
    <property type="project" value="UniProtKB-SubCell"/>
</dbReference>
<evidence type="ECO:0000256" key="9">
    <source>
        <dbReference type="SAM" id="Phobius"/>
    </source>
</evidence>
<dbReference type="Pfam" id="PF07963">
    <property type="entry name" value="N_methyl"/>
    <property type="match status" value="1"/>
</dbReference>
<dbReference type="PANTHER" id="PTHR30093:SF44">
    <property type="entry name" value="TYPE II SECRETION SYSTEM CORE PROTEIN G"/>
    <property type="match status" value="1"/>
</dbReference>
<dbReference type="GO" id="GO:0009986">
    <property type="term" value="C:cell surface"/>
    <property type="evidence" value="ECO:0007669"/>
    <property type="project" value="UniProtKB-SubCell"/>
</dbReference>
<evidence type="ECO:0000256" key="1">
    <source>
        <dbReference type="ARBA" id="ARBA00004167"/>
    </source>
</evidence>
<evidence type="ECO:0000313" key="10">
    <source>
        <dbReference type="EMBL" id="SDB95703.1"/>
    </source>
</evidence>
<dbReference type="InterPro" id="IPR045584">
    <property type="entry name" value="Pilin-like"/>
</dbReference>
<evidence type="ECO:0000256" key="7">
    <source>
        <dbReference type="ARBA" id="ARBA00023287"/>
    </source>
</evidence>
<evidence type="ECO:0000256" key="2">
    <source>
        <dbReference type="ARBA" id="ARBA00004241"/>
    </source>
</evidence>
<keyword evidence="6 9" id="KW-0472">Membrane</keyword>
<keyword evidence="3" id="KW-0488">Methylation</keyword>
<dbReference type="NCBIfam" id="TIGR02532">
    <property type="entry name" value="IV_pilin_GFxxxE"/>
    <property type="match status" value="1"/>
</dbReference>
<dbReference type="EMBL" id="FMYI01000003">
    <property type="protein sequence ID" value="SDB95703.1"/>
    <property type="molecule type" value="Genomic_DNA"/>
</dbReference>